<comment type="caution">
    <text evidence="1">The sequence shown here is derived from an EMBL/GenBank/DDBJ whole genome shotgun (WGS) entry which is preliminary data.</text>
</comment>
<sequence length="238" mass="27826">DQIKAFTKRFERKYQDSLKNVFHIDSTSFMNAEKLVESFFGRYSKRIEQITKPGISEQLKDIQEIKPDEPISEDMDRKELLEDITPIDELLSHISKEAKNRLLKVIENTPKVIIALVEHQLDQADQLANVLANDIQFLMKIERTNKDFNYFIQSMIHVTTEIDNAIEKGLQGYTHEMQLAVERASRIWFDEIADKWSEIPGFVICSILLEYLPKKLSTSFSAFIKEVESIWKTFFNES</sequence>
<dbReference type="AlphaFoldDB" id="X1N1W5"/>
<organism evidence="1">
    <name type="scientific">marine sediment metagenome</name>
    <dbReference type="NCBI Taxonomy" id="412755"/>
    <lineage>
        <taxon>unclassified sequences</taxon>
        <taxon>metagenomes</taxon>
        <taxon>ecological metagenomes</taxon>
    </lineage>
</organism>
<name>X1N1W5_9ZZZZ</name>
<reference evidence="1" key="1">
    <citation type="journal article" date="2014" name="Front. Microbiol.">
        <title>High frequency of phylogenetically diverse reductive dehalogenase-homologous genes in deep subseafloor sedimentary metagenomes.</title>
        <authorList>
            <person name="Kawai M."/>
            <person name="Futagami T."/>
            <person name="Toyoda A."/>
            <person name="Takaki Y."/>
            <person name="Nishi S."/>
            <person name="Hori S."/>
            <person name="Arai W."/>
            <person name="Tsubouchi T."/>
            <person name="Morono Y."/>
            <person name="Uchiyama I."/>
            <person name="Ito T."/>
            <person name="Fujiyama A."/>
            <person name="Inagaki F."/>
            <person name="Takami H."/>
        </authorList>
    </citation>
    <scope>NUCLEOTIDE SEQUENCE</scope>
    <source>
        <strain evidence="1">Expedition CK06-06</strain>
    </source>
</reference>
<accession>X1N1W5</accession>
<protein>
    <submittedName>
        <fullName evidence="1">Uncharacterized protein</fullName>
    </submittedName>
</protein>
<feature type="non-terminal residue" evidence="1">
    <location>
        <position position="1"/>
    </location>
</feature>
<evidence type="ECO:0000313" key="1">
    <source>
        <dbReference type="EMBL" id="GAI37977.1"/>
    </source>
</evidence>
<gene>
    <name evidence="1" type="ORF">S06H3_49784</name>
</gene>
<proteinExistence type="predicted"/>
<dbReference type="EMBL" id="BARV01031468">
    <property type="protein sequence ID" value="GAI37977.1"/>
    <property type="molecule type" value="Genomic_DNA"/>
</dbReference>